<feature type="region of interest" description="Disordered" evidence="1">
    <location>
        <begin position="1"/>
        <end position="21"/>
    </location>
</feature>
<protein>
    <submittedName>
        <fullName evidence="2">Uncharacterized protein</fullName>
    </submittedName>
</protein>
<keyword evidence="3" id="KW-1185">Reference proteome</keyword>
<gene>
    <name evidence="2" type="ORF">PIB30_079992</name>
</gene>
<name>A0ABU6VPR5_9FABA</name>
<organism evidence="2 3">
    <name type="scientific">Stylosanthes scabra</name>
    <dbReference type="NCBI Taxonomy" id="79078"/>
    <lineage>
        <taxon>Eukaryota</taxon>
        <taxon>Viridiplantae</taxon>
        <taxon>Streptophyta</taxon>
        <taxon>Embryophyta</taxon>
        <taxon>Tracheophyta</taxon>
        <taxon>Spermatophyta</taxon>
        <taxon>Magnoliopsida</taxon>
        <taxon>eudicotyledons</taxon>
        <taxon>Gunneridae</taxon>
        <taxon>Pentapetalae</taxon>
        <taxon>rosids</taxon>
        <taxon>fabids</taxon>
        <taxon>Fabales</taxon>
        <taxon>Fabaceae</taxon>
        <taxon>Papilionoideae</taxon>
        <taxon>50 kb inversion clade</taxon>
        <taxon>dalbergioids sensu lato</taxon>
        <taxon>Dalbergieae</taxon>
        <taxon>Pterocarpus clade</taxon>
        <taxon>Stylosanthes</taxon>
    </lineage>
</organism>
<dbReference type="EMBL" id="JASCZI010152186">
    <property type="protein sequence ID" value="MED6175606.1"/>
    <property type="molecule type" value="Genomic_DNA"/>
</dbReference>
<sequence>MENGVMPPSQGVIPPPQDGSIHQVNPIVDDVSTRGDAAVNEFVLLLAFLFHYGLKIVGYDVSKLEPFVFPGRYTWKFEKAKLDKVVEIMMKSFLLKISLSMWRMQRSGRVFLRMQKLPFLSNKVLSLGFDLFSNILETRPAIAAMAWGTETCPKLDFLIAVWFI</sequence>
<comment type="caution">
    <text evidence="2">The sequence shown here is derived from an EMBL/GenBank/DDBJ whole genome shotgun (WGS) entry which is preliminary data.</text>
</comment>
<proteinExistence type="predicted"/>
<evidence type="ECO:0000313" key="3">
    <source>
        <dbReference type="Proteomes" id="UP001341840"/>
    </source>
</evidence>
<evidence type="ECO:0000313" key="2">
    <source>
        <dbReference type="EMBL" id="MED6175606.1"/>
    </source>
</evidence>
<evidence type="ECO:0000256" key="1">
    <source>
        <dbReference type="SAM" id="MobiDB-lite"/>
    </source>
</evidence>
<reference evidence="2 3" key="1">
    <citation type="journal article" date="2023" name="Plants (Basel)">
        <title>Bridging the Gap: Combining Genomics and Transcriptomics Approaches to Understand Stylosanthes scabra, an Orphan Legume from the Brazilian Caatinga.</title>
        <authorList>
            <person name="Ferreira-Neto J.R.C."/>
            <person name="da Silva M.D."/>
            <person name="Binneck E."/>
            <person name="de Melo N.F."/>
            <person name="da Silva R.H."/>
            <person name="de Melo A.L.T.M."/>
            <person name="Pandolfi V."/>
            <person name="Bustamante F.O."/>
            <person name="Brasileiro-Vidal A.C."/>
            <person name="Benko-Iseppon A.M."/>
        </authorList>
    </citation>
    <scope>NUCLEOTIDE SEQUENCE [LARGE SCALE GENOMIC DNA]</scope>
    <source>
        <tissue evidence="2">Leaves</tissue>
    </source>
</reference>
<accession>A0ABU6VPR5</accession>
<dbReference type="Proteomes" id="UP001341840">
    <property type="component" value="Unassembled WGS sequence"/>
</dbReference>